<dbReference type="InterPro" id="IPR034988">
    <property type="entry name" value="DAZ_BOULE_RRM"/>
</dbReference>
<dbReference type="InterPro" id="IPR000504">
    <property type="entry name" value="RRM_dom"/>
</dbReference>
<dbReference type="SUPFAM" id="SSF54928">
    <property type="entry name" value="RNA-binding domain, RBD"/>
    <property type="match status" value="1"/>
</dbReference>
<protein>
    <recommendedName>
        <fullName evidence="4">RRM domain-containing protein</fullName>
    </recommendedName>
</protein>
<feature type="compositionally biased region" description="Polar residues" evidence="3">
    <location>
        <begin position="416"/>
        <end position="428"/>
    </location>
</feature>
<dbReference type="GO" id="GO:0070935">
    <property type="term" value="P:3'-UTR-mediated mRNA stabilization"/>
    <property type="evidence" value="ECO:0007669"/>
    <property type="project" value="TreeGrafter"/>
</dbReference>
<feature type="compositionally biased region" description="Polar residues" evidence="3">
    <location>
        <begin position="448"/>
        <end position="462"/>
    </location>
</feature>
<evidence type="ECO:0000259" key="4">
    <source>
        <dbReference type="PROSITE" id="PS50102"/>
    </source>
</evidence>
<sequence>MPEKMSTSSQNNGKKSSNSSIVNTPSSTPLTSIANGNVQANTQSSPPPNNNTPKYVYGRFHFPQVHWYRTGSSWGGISANTTESELMQLFSSYGTVKAAKIIQDRAGVSKGYGFITFESEDDAKRPLREAENIVLRERKLNIAPAIKKQPFSRAFDASSPPAVAAGNPAQFFFPPGAAMPYFQGGVAYYPQPAPGAPGDPSAQQPVYQPPPVYPAQTGPPQTATYPLHDVPGPDYLHAAAIPHAHAENNYDYNYYQTNGGPPAAQYMVGNQGGPRGASVSPPCRPLVAPLDLPATANSCNFGVPAYSPADSLFYNLPVYGAAMEVPPVYTEAFDLGVGGPYSEDSYSNMADNLLTTQELDIPASLPYITSSNEMNHNHPPLPPPLSMNEPITTAADKTTPHPSANMNGTRLEERNSSTPVVSLLSIDQQQEKDYLSMRGGRRRKSGPVPSNNSGIRTPPNYITNGYMNPVNSYNVGFHPPPQSYSNYTYPSGGLEFRRTTNGFDSRANRGKVRRVYDKRSNNYSSRSSLRTDSNSSASCVDENKNEDKSRTLNTPPPAPYSPMVPPPQMKILHNTVSREFHNISRYPNHKPLYNNNNNTAKSNAACSSSNNNSSLATVPSSISPNCSVSQVHVTTTQSFAPQARRSRRSIRRTGPAGVSEIGAGDAPLPNEEVCKKFETLKL</sequence>
<dbReference type="SMART" id="SM00360">
    <property type="entry name" value="RRM"/>
    <property type="match status" value="1"/>
</dbReference>
<comment type="caution">
    <text evidence="5">The sequence shown here is derived from an EMBL/GenBank/DDBJ whole genome shotgun (WGS) entry which is preliminary data.</text>
</comment>
<feature type="compositionally biased region" description="Polar residues" evidence="3">
    <location>
        <begin position="30"/>
        <end position="40"/>
    </location>
</feature>
<dbReference type="Pfam" id="PF00076">
    <property type="entry name" value="RRM_1"/>
    <property type="match status" value="1"/>
</dbReference>
<dbReference type="PROSITE" id="PS50102">
    <property type="entry name" value="RRM"/>
    <property type="match status" value="1"/>
</dbReference>
<dbReference type="GO" id="GO:0045948">
    <property type="term" value="P:positive regulation of translational initiation"/>
    <property type="evidence" value="ECO:0007669"/>
    <property type="project" value="TreeGrafter"/>
</dbReference>
<dbReference type="PANTHER" id="PTHR11176">
    <property type="entry name" value="BOULE-RELATED"/>
    <property type="match status" value="1"/>
</dbReference>
<feature type="compositionally biased region" description="Pro residues" evidence="3">
    <location>
        <begin position="554"/>
        <end position="567"/>
    </location>
</feature>
<keyword evidence="6" id="KW-1185">Reference proteome</keyword>
<organism evidence="5 6">
    <name type="scientific">Exocentrus adspersus</name>
    <dbReference type="NCBI Taxonomy" id="1586481"/>
    <lineage>
        <taxon>Eukaryota</taxon>
        <taxon>Metazoa</taxon>
        <taxon>Ecdysozoa</taxon>
        <taxon>Arthropoda</taxon>
        <taxon>Hexapoda</taxon>
        <taxon>Insecta</taxon>
        <taxon>Pterygota</taxon>
        <taxon>Neoptera</taxon>
        <taxon>Endopterygota</taxon>
        <taxon>Coleoptera</taxon>
        <taxon>Polyphaga</taxon>
        <taxon>Cucujiformia</taxon>
        <taxon>Chrysomeloidea</taxon>
        <taxon>Cerambycidae</taxon>
        <taxon>Lamiinae</taxon>
        <taxon>Acanthocinini</taxon>
        <taxon>Exocentrus</taxon>
    </lineage>
</organism>
<proteinExistence type="predicted"/>
<dbReference type="Proteomes" id="UP001159042">
    <property type="component" value="Unassembled WGS sequence"/>
</dbReference>
<feature type="domain" description="RRM" evidence="4">
    <location>
        <begin position="75"/>
        <end position="147"/>
    </location>
</feature>
<feature type="region of interest" description="Disordered" evidence="3">
    <location>
        <begin position="1"/>
        <end position="55"/>
    </location>
</feature>
<gene>
    <name evidence="5" type="ORF">NQ315_016999</name>
</gene>
<dbReference type="GO" id="GO:0005737">
    <property type="term" value="C:cytoplasm"/>
    <property type="evidence" value="ECO:0007669"/>
    <property type="project" value="TreeGrafter"/>
</dbReference>
<dbReference type="Gene3D" id="3.30.70.330">
    <property type="match status" value="1"/>
</dbReference>
<feature type="region of interest" description="Disordered" evidence="3">
    <location>
        <begin position="516"/>
        <end position="567"/>
    </location>
</feature>
<evidence type="ECO:0000256" key="2">
    <source>
        <dbReference type="PROSITE-ProRule" id="PRU00176"/>
    </source>
</evidence>
<dbReference type="EMBL" id="JANEYG010000201">
    <property type="protein sequence ID" value="KAJ8911305.1"/>
    <property type="molecule type" value="Genomic_DNA"/>
</dbReference>
<feature type="compositionally biased region" description="Low complexity" evidence="3">
    <location>
        <begin position="1"/>
        <end position="29"/>
    </location>
</feature>
<feature type="compositionally biased region" description="Basic and acidic residues" evidence="3">
    <location>
        <begin position="541"/>
        <end position="550"/>
    </location>
</feature>
<dbReference type="InterPro" id="IPR012677">
    <property type="entry name" value="Nucleotide-bd_a/b_plait_sf"/>
</dbReference>
<feature type="region of interest" description="Disordered" evidence="3">
    <location>
        <begin position="637"/>
        <end position="665"/>
    </location>
</feature>
<evidence type="ECO:0000313" key="5">
    <source>
        <dbReference type="EMBL" id="KAJ8911305.1"/>
    </source>
</evidence>
<dbReference type="InterPro" id="IPR035979">
    <property type="entry name" value="RBD_domain_sf"/>
</dbReference>
<dbReference type="GO" id="GO:0003730">
    <property type="term" value="F:mRNA 3'-UTR binding"/>
    <property type="evidence" value="ECO:0007669"/>
    <property type="project" value="TreeGrafter"/>
</dbReference>
<accession>A0AAV8VAK3</accession>
<evidence type="ECO:0000313" key="6">
    <source>
        <dbReference type="Proteomes" id="UP001159042"/>
    </source>
</evidence>
<evidence type="ECO:0000256" key="3">
    <source>
        <dbReference type="SAM" id="MobiDB-lite"/>
    </source>
</evidence>
<reference evidence="5 6" key="1">
    <citation type="journal article" date="2023" name="Insect Mol. Biol.">
        <title>Genome sequencing provides insights into the evolution of gene families encoding plant cell wall-degrading enzymes in longhorned beetles.</title>
        <authorList>
            <person name="Shin N.R."/>
            <person name="Okamura Y."/>
            <person name="Kirsch R."/>
            <person name="Pauchet Y."/>
        </authorList>
    </citation>
    <scope>NUCLEOTIDE SEQUENCE [LARGE SCALE GENOMIC DNA]</scope>
    <source>
        <strain evidence="5">EAD_L_NR</strain>
    </source>
</reference>
<feature type="region of interest" description="Disordered" evidence="3">
    <location>
        <begin position="398"/>
        <end position="462"/>
    </location>
</feature>
<dbReference type="PANTHER" id="PTHR11176:SF57">
    <property type="entry name" value="PROTEIN BOULE"/>
    <property type="match status" value="1"/>
</dbReference>
<keyword evidence="1 2" id="KW-0694">RNA-binding</keyword>
<evidence type="ECO:0000256" key="1">
    <source>
        <dbReference type="ARBA" id="ARBA00022884"/>
    </source>
</evidence>
<feature type="compositionally biased region" description="Low complexity" evidence="3">
    <location>
        <begin position="521"/>
        <end position="538"/>
    </location>
</feature>
<name>A0AAV8VAK3_9CUCU</name>
<dbReference type="GO" id="GO:0008494">
    <property type="term" value="F:translation activator activity"/>
    <property type="evidence" value="ECO:0007669"/>
    <property type="project" value="TreeGrafter"/>
</dbReference>
<dbReference type="AlphaFoldDB" id="A0AAV8VAK3"/>
<dbReference type="CDD" id="cd12412">
    <property type="entry name" value="RRM_DAZL_BOULE"/>
    <property type="match status" value="1"/>
</dbReference>